<dbReference type="InterPro" id="IPR006674">
    <property type="entry name" value="HD_domain"/>
</dbReference>
<accession>A0A8J3FY79</accession>
<dbReference type="SMART" id="SM00471">
    <property type="entry name" value="HDc"/>
    <property type="match status" value="1"/>
</dbReference>
<dbReference type="EMBL" id="BMZG01000001">
    <property type="protein sequence ID" value="GHA64053.1"/>
    <property type="molecule type" value="Genomic_DNA"/>
</dbReference>
<feature type="domain" description="ACT" evidence="8">
    <location>
        <begin position="692"/>
        <end position="774"/>
    </location>
</feature>
<dbReference type="GO" id="GO:0008773">
    <property type="term" value="F:[protein-PII] uridylyltransferase activity"/>
    <property type="evidence" value="ECO:0007669"/>
    <property type="project" value="UniProtKB-UniRule"/>
</dbReference>
<dbReference type="InterPro" id="IPR010043">
    <property type="entry name" value="UTase/UR"/>
</dbReference>
<comment type="caution">
    <text evidence="10">The sequence shown here is derived from an EMBL/GenBank/DDBJ whole genome shotgun (WGS) entry which is preliminary data.</text>
</comment>
<evidence type="ECO:0000256" key="6">
    <source>
        <dbReference type="ARBA" id="ARBA00023268"/>
    </source>
</evidence>
<dbReference type="InterPro" id="IPR013546">
    <property type="entry name" value="PII_UdlTrfase/GS_AdlTrfase"/>
</dbReference>
<dbReference type="SUPFAM" id="SSF109604">
    <property type="entry name" value="HD-domain/PDEase-like"/>
    <property type="match status" value="1"/>
</dbReference>
<dbReference type="Pfam" id="PF01909">
    <property type="entry name" value="NTP_transf_2"/>
    <property type="match status" value="1"/>
</dbReference>
<dbReference type="PANTHER" id="PTHR47320:SF1">
    <property type="entry name" value="BIFUNCTIONAL URIDYLYLTRANSFERASE_URIDYLYL-REMOVING ENZYME"/>
    <property type="match status" value="1"/>
</dbReference>
<comment type="cofactor">
    <cofactor evidence="7">
        <name>Mg(2+)</name>
        <dbReference type="ChEBI" id="CHEBI:18420"/>
    </cofactor>
</comment>
<dbReference type="AlphaFoldDB" id="A0A8J3FY79"/>
<dbReference type="NCBIfam" id="NF002837">
    <property type="entry name" value="PRK03059.1"/>
    <property type="match status" value="1"/>
</dbReference>
<dbReference type="PANTHER" id="PTHR47320">
    <property type="entry name" value="BIFUNCTIONAL URIDYLYLTRANSFERASE/URIDYLYL-REMOVING ENZYME"/>
    <property type="match status" value="1"/>
</dbReference>
<dbReference type="EC" id="3.1.4.-" evidence="7"/>
<dbReference type="Gene3D" id="3.30.460.10">
    <property type="entry name" value="Beta Polymerase, domain 2"/>
    <property type="match status" value="1"/>
</dbReference>
<dbReference type="PIRSF" id="PIRSF006288">
    <property type="entry name" value="PII_uridyltransf"/>
    <property type="match status" value="1"/>
</dbReference>
<feature type="domain" description="HD" evidence="9">
    <location>
        <begin position="454"/>
        <end position="576"/>
    </location>
</feature>
<feature type="domain" description="ACT" evidence="8">
    <location>
        <begin position="803"/>
        <end position="873"/>
    </location>
</feature>
<keyword evidence="1 7" id="KW-0808">Transferase</keyword>
<dbReference type="InterPro" id="IPR003607">
    <property type="entry name" value="HD/PDEase_dom"/>
</dbReference>
<evidence type="ECO:0000256" key="3">
    <source>
        <dbReference type="ARBA" id="ARBA00022737"/>
    </source>
</evidence>
<name>A0A8J3FY79_9BURK</name>
<sequence length="873" mass="100261">MSSSTYSLIRQKILNQFCKPELSPTVRVRRLLRDLTTAADACIQTAWQKHIDENTPTSLAPLVSLVAVGGYGRGELLPNSDIDLLVLIDGVNISAAQRAQLDSAIEAWVSALWDEGLTLGHSVRTVEECLSFCQEDLSTQTAILEGRLLAGSKALFDGFYQSFHAQFDLPTFWREKIAEMRQRHAKFADTPYSLEPNCKESPGGLRDLHLMLWLARAARIGNTHRTSWQDLRDTGWLSTEQWRLLQRCENWLLAMRAHLHILSRRAENRVLFDLQGSVAEAFSFKNTPGKRASELLMQRYYLSAKTISLRCTLFLQKFDHLMSPPTSSHTPHRVKDFPDFFVVDNLLNIARDDVFIEKPHLLLDLFLAYASRPDVTGLTSRTWDALLKARHYINPDFRRDPANRQRFIEIFKCPDGITHTLRLMNQTGILGRYLPAFRHIVGQMQHDLFHIYTVDQHILTVIRNLRRFTLEEHIHHHELANQVMSEFGEPWLLYLAGLFHDIAKGRGGDHSELGTVDVARFAKQHGLSTEQISLLKFLVQHHLTMSTFAQKEDLTDVEVIAKFAKLVRTPRRLQALYLLTVADIRGTSPKVWNAWKDKLLSDLYRMTLRYMSGRTPIPADLIKKRQENALRQLPPDTSNEAVHNLWRQFDTEYFLRHDTATIAWHAAHITSHTDETTVAAQPYISNSEHSLHIMVYTPDAVDVFARLCSFFQQRQWSIFDAQIYTSTHNYALDTFQIVLPEFDKLDHVKPEFIAELVAELEHTLSQTTPLREPSLGRLSPRSRNFPITPLMLLQPDEDKDEYVLRLTATDRPGILYSIAYIFKTLKIRLHSARVVTLGERLEDVFIISSAQLSNPSHMAQLEEEIIKVCTVEN</sequence>
<dbReference type="PROSITE" id="PS51671">
    <property type="entry name" value="ACT"/>
    <property type="match status" value="2"/>
</dbReference>
<dbReference type="GO" id="GO:0006808">
    <property type="term" value="P:regulation of nitrogen utilization"/>
    <property type="evidence" value="ECO:0007669"/>
    <property type="project" value="UniProtKB-UniRule"/>
</dbReference>
<keyword evidence="11" id="KW-1185">Reference proteome</keyword>
<keyword evidence="4 7" id="KW-0378">Hydrolase</keyword>
<dbReference type="PROSITE" id="PS51831">
    <property type="entry name" value="HD"/>
    <property type="match status" value="1"/>
</dbReference>
<comment type="activity regulation">
    <text evidence="7">Uridylyltransferase (UTase) activity is inhibited by glutamine, while glutamine activates uridylyl-removing (UR) activity.</text>
</comment>
<reference evidence="10" key="2">
    <citation type="submission" date="2020-09" db="EMBL/GenBank/DDBJ databases">
        <authorList>
            <person name="Sun Q."/>
            <person name="Kim S."/>
        </authorList>
    </citation>
    <scope>NUCLEOTIDE SEQUENCE</scope>
    <source>
        <strain evidence="10">KCTC 32501</strain>
    </source>
</reference>
<evidence type="ECO:0000256" key="1">
    <source>
        <dbReference type="ARBA" id="ARBA00022679"/>
    </source>
</evidence>
<dbReference type="Gene3D" id="1.10.3090.10">
    <property type="entry name" value="cca-adding enzyme, domain 2"/>
    <property type="match status" value="1"/>
</dbReference>
<feature type="region of interest" description="Uridylyltransferase" evidence="7">
    <location>
        <begin position="1"/>
        <end position="334"/>
    </location>
</feature>
<evidence type="ECO:0000313" key="11">
    <source>
        <dbReference type="Proteomes" id="UP000614287"/>
    </source>
</evidence>
<dbReference type="InterPro" id="IPR043519">
    <property type="entry name" value="NT_sf"/>
</dbReference>
<dbReference type="Proteomes" id="UP000614287">
    <property type="component" value="Unassembled WGS sequence"/>
</dbReference>
<reference evidence="10" key="1">
    <citation type="journal article" date="2014" name="Int. J. Syst. Evol. Microbiol.">
        <title>Complete genome sequence of Corynebacterium casei LMG S-19264T (=DSM 44701T), isolated from a smear-ripened cheese.</title>
        <authorList>
            <consortium name="US DOE Joint Genome Institute (JGI-PGF)"/>
            <person name="Walter F."/>
            <person name="Albersmeier A."/>
            <person name="Kalinowski J."/>
            <person name="Ruckert C."/>
        </authorList>
    </citation>
    <scope>NUCLEOTIDE SEQUENCE</scope>
    <source>
        <strain evidence="10">KCTC 32501</strain>
    </source>
</reference>
<organism evidence="10 11">
    <name type="scientific">Formosimonas limnophila</name>
    <dbReference type="NCBI Taxonomy" id="1384487"/>
    <lineage>
        <taxon>Bacteria</taxon>
        <taxon>Pseudomonadati</taxon>
        <taxon>Pseudomonadota</taxon>
        <taxon>Betaproteobacteria</taxon>
        <taxon>Burkholderiales</taxon>
        <taxon>Burkholderiaceae</taxon>
        <taxon>Formosimonas</taxon>
    </lineage>
</organism>
<dbReference type="GO" id="GO:0008081">
    <property type="term" value="F:phosphoric diester hydrolase activity"/>
    <property type="evidence" value="ECO:0007669"/>
    <property type="project" value="UniProtKB-UniRule"/>
</dbReference>
<dbReference type="InterPro" id="IPR002934">
    <property type="entry name" value="Polymerase_NTP_transf_dom"/>
</dbReference>
<comment type="caution">
    <text evidence="7">Lacks conserved residue(s) required for the propagation of feature annotation.</text>
</comment>
<dbReference type="CDD" id="cd00077">
    <property type="entry name" value="HDc"/>
    <property type="match status" value="1"/>
</dbReference>
<dbReference type="Pfam" id="PF08335">
    <property type="entry name" value="GlnD_UR_UTase"/>
    <property type="match status" value="1"/>
</dbReference>
<dbReference type="CDD" id="cd04899">
    <property type="entry name" value="ACT_ACR-UUR-like_2"/>
    <property type="match status" value="1"/>
</dbReference>
<proteinExistence type="inferred from homology"/>
<dbReference type="Gene3D" id="3.30.70.260">
    <property type="match status" value="1"/>
</dbReference>
<keyword evidence="3" id="KW-0677">Repeat</keyword>
<evidence type="ECO:0000256" key="4">
    <source>
        <dbReference type="ARBA" id="ARBA00022801"/>
    </source>
</evidence>
<keyword evidence="2 7" id="KW-0548">Nucleotidyltransferase</keyword>
<dbReference type="RefSeq" id="WP_189490147.1">
    <property type="nucleotide sequence ID" value="NZ_BMZG01000001.1"/>
</dbReference>
<dbReference type="NCBIfam" id="TIGR01693">
    <property type="entry name" value="UTase_glnD"/>
    <property type="match status" value="1"/>
</dbReference>
<dbReference type="CDD" id="cd04900">
    <property type="entry name" value="ACT_UUR-like_1"/>
    <property type="match status" value="1"/>
</dbReference>
<comment type="function">
    <text evidence="7">Modifies, by uridylylation and deuridylylation, the PII regulatory proteins (GlnB and homologs), in response to the nitrogen status of the cell that GlnD senses through the glutamine level. Under low glutamine levels, catalyzes the conversion of the PII proteins and UTP to PII-UMP and PPi, while under higher glutamine levels, GlnD hydrolyzes PII-UMP to PII and UMP (deuridylylation). Thus, controls uridylylation state and activity of the PII proteins, and plays an important role in the regulation of nitrogen metabolism.</text>
</comment>
<keyword evidence="6 7" id="KW-0511">Multifunctional enzyme</keyword>
<dbReference type="SUPFAM" id="SSF81301">
    <property type="entry name" value="Nucleotidyltransferase"/>
    <property type="match status" value="1"/>
</dbReference>
<evidence type="ECO:0000256" key="5">
    <source>
        <dbReference type="ARBA" id="ARBA00022842"/>
    </source>
</evidence>
<dbReference type="SUPFAM" id="SSF81593">
    <property type="entry name" value="Nucleotidyltransferase substrate binding subunit/domain"/>
    <property type="match status" value="1"/>
</dbReference>
<dbReference type="CDD" id="cd05401">
    <property type="entry name" value="NT_GlnE_GlnD_like"/>
    <property type="match status" value="1"/>
</dbReference>
<comment type="catalytic activity">
    <reaction evidence="7">
        <text>[protein-PII]-L-tyrosine + UTP = [protein-PII]-uridylyl-L-tyrosine + diphosphate</text>
        <dbReference type="Rhea" id="RHEA:13673"/>
        <dbReference type="Rhea" id="RHEA-COMP:12147"/>
        <dbReference type="Rhea" id="RHEA-COMP:12148"/>
        <dbReference type="ChEBI" id="CHEBI:33019"/>
        <dbReference type="ChEBI" id="CHEBI:46398"/>
        <dbReference type="ChEBI" id="CHEBI:46858"/>
        <dbReference type="ChEBI" id="CHEBI:90602"/>
        <dbReference type="EC" id="2.7.7.59"/>
    </reaction>
</comment>
<dbReference type="InterPro" id="IPR045865">
    <property type="entry name" value="ACT-like_dom_sf"/>
</dbReference>
<evidence type="ECO:0000259" key="9">
    <source>
        <dbReference type="PROSITE" id="PS51831"/>
    </source>
</evidence>
<evidence type="ECO:0000313" key="10">
    <source>
        <dbReference type="EMBL" id="GHA64053.1"/>
    </source>
</evidence>
<gene>
    <name evidence="7 10" type="primary">glnD</name>
    <name evidence="10" type="ORF">GCM10009007_00470</name>
</gene>
<dbReference type="SUPFAM" id="SSF55021">
    <property type="entry name" value="ACT-like"/>
    <property type="match status" value="2"/>
</dbReference>
<dbReference type="HAMAP" id="MF_00277">
    <property type="entry name" value="PII_uridylyl_transf"/>
    <property type="match status" value="1"/>
</dbReference>
<comment type="domain">
    <text evidence="7">Has four distinct domains: an N-terminal nucleotidyltransferase (NT) domain responsible for UTase activity, a central HD domain that encodes UR activity, and two C-terminal ACT domains that seem to have a role in glutamine sensing.</text>
</comment>
<dbReference type="EC" id="2.7.7.59" evidence="7"/>
<dbReference type="Pfam" id="PF01966">
    <property type="entry name" value="HD"/>
    <property type="match status" value="1"/>
</dbReference>
<dbReference type="InterPro" id="IPR002912">
    <property type="entry name" value="ACT_dom"/>
</dbReference>
<evidence type="ECO:0000259" key="8">
    <source>
        <dbReference type="PROSITE" id="PS51671"/>
    </source>
</evidence>
<evidence type="ECO:0000256" key="7">
    <source>
        <dbReference type="HAMAP-Rule" id="MF_00277"/>
    </source>
</evidence>
<keyword evidence="5 7" id="KW-0460">Magnesium</keyword>
<comment type="catalytic activity">
    <reaction evidence="7">
        <text>[protein-PII]-uridylyl-L-tyrosine + H2O = [protein-PII]-L-tyrosine + UMP + H(+)</text>
        <dbReference type="Rhea" id="RHEA:48600"/>
        <dbReference type="Rhea" id="RHEA-COMP:12147"/>
        <dbReference type="Rhea" id="RHEA-COMP:12148"/>
        <dbReference type="ChEBI" id="CHEBI:15377"/>
        <dbReference type="ChEBI" id="CHEBI:15378"/>
        <dbReference type="ChEBI" id="CHEBI:46858"/>
        <dbReference type="ChEBI" id="CHEBI:57865"/>
        <dbReference type="ChEBI" id="CHEBI:90602"/>
    </reaction>
</comment>
<evidence type="ECO:0000256" key="2">
    <source>
        <dbReference type="ARBA" id="ARBA00022695"/>
    </source>
</evidence>
<protein>
    <recommendedName>
        <fullName evidence="7">Bifunctional uridylyltransferase/uridylyl-removing enzyme</fullName>
        <shortName evidence="7">UTase/UR</shortName>
    </recommendedName>
    <alternativeName>
        <fullName evidence="7">Bifunctional [protein-PII] modification enzyme</fullName>
    </alternativeName>
    <alternativeName>
        <fullName evidence="7">Bifunctional nitrogen sensor protein</fullName>
    </alternativeName>
    <domain>
        <recommendedName>
            <fullName evidence="7">[Protein-PII] uridylyltransferase</fullName>
            <shortName evidence="7">PII uridylyltransferase</shortName>
            <shortName evidence="7">UTase</shortName>
            <ecNumber evidence="7">2.7.7.59</ecNumber>
        </recommendedName>
    </domain>
    <domain>
        <recommendedName>
            <fullName evidence="7">[Protein-PII]-UMP uridylyl-removing enzyme</fullName>
            <shortName evidence="7">UR</shortName>
            <ecNumber evidence="7">3.1.4.-</ecNumber>
        </recommendedName>
    </domain>
</protein>
<comment type="similarity">
    <text evidence="7">Belongs to the GlnD family.</text>
</comment>